<dbReference type="SUPFAM" id="SSF55729">
    <property type="entry name" value="Acyl-CoA N-acyltransferases (Nat)"/>
    <property type="match status" value="1"/>
</dbReference>
<feature type="domain" description="N-acetyltransferase" evidence="1">
    <location>
        <begin position="3"/>
        <end position="147"/>
    </location>
</feature>
<gene>
    <name evidence="2" type="ORF">CTDIVETGP_2336</name>
</gene>
<keyword evidence="3" id="KW-1185">Reference proteome</keyword>
<dbReference type="GeneID" id="29420416"/>
<organism evidence="2 3">
    <name type="scientific">Clostridium tyrobutyricum DIVETGP</name>
    <dbReference type="NCBI Taxonomy" id="1408889"/>
    <lineage>
        <taxon>Bacteria</taxon>
        <taxon>Bacillati</taxon>
        <taxon>Bacillota</taxon>
        <taxon>Clostridia</taxon>
        <taxon>Eubacteriales</taxon>
        <taxon>Clostridiaceae</taxon>
        <taxon>Clostridium</taxon>
    </lineage>
</organism>
<evidence type="ECO:0000259" key="1">
    <source>
        <dbReference type="PROSITE" id="PS51186"/>
    </source>
</evidence>
<dbReference type="RefSeq" id="WP_017752907.1">
    <property type="nucleotide sequence ID" value="NZ_CBXI010000040.1"/>
</dbReference>
<proteinExistence type="predicted"/>
<name>W6N759_CLOTY</name>
<dbReference type="Pfam" id="PF00583">
    <property type="entry name" value="Acetyltransf_1"/>
    <property type="match status" value="1"/>
</dbReference>
<dbReference type="InterPro" id="IPR000182">
    <property type="entry name" value="GNAT_dom"/>
</dbReference>
<accession>W6N759</accession>
<dbReference type="OrthoDB" id="9775804at2"/>
<dbReference type="Proteomes" id="UP000019482">
    <property type="component" value="Unassembled WGS sequence"/>
</dbReference>
<dbReference type="Gene3D" id="3.40.630.30">
    <property type="match status" value="1"/>
</dbReference>
<dbReference type="CDD" id="cd04301">
    <property type="entry name" value="NAT_SF"/>
    <property type="match status" value="1"/>
</dbReference>
<dbReference type="AlphaFoldDB" id="W6N759"/>
<evidence type="ECO:0000313" key="3">
    <source>
        <dbReference type="Proteomes" id="UP000019482"/>
    </source>
</evidence>
<dbReference type="EMBL" id="CBXI010000040">
    <property type="protein sequence ID" value="CDL92266.1"/>
    <property type="molecule type" value="Genomic_DNA"/>
</dbReference>
<comment type="caution">
    <text evidence="2">The sequence shown here is derived from an EMBL/GenBank/DDBJ whole genome shotgun (WGS) entry which is preliminary data.</text>
</comment>
<dbReference type="InterPro" id="IPR016181">
    <property type="entry name" value="Acyl_CoA_acyltransferase"/>
</dbReference>
<dbReference type="GO" id="GO:0016747">
    <property type="term" value="F:acyltransferase activity, transferring groups other than amino-acyl groups"/>
    <property type="evidence" value="ECO:0007669"/>
    <property type="project" value="InterPro"/>
</dbReference>
<dbReference type="PROSITE" id="PS51186">
    <property type="entry name" value="GNAT"/>
    <property type="match status" value="1"/>
</dbReference>
<evidence type="ECO:0000313" key="2">
    <source>
        <dbReference type="EMBL" id="CDL92266.1"/>
    </source>
</evidence>
<reference evidence="2 3" key="1">
    <citation type="journal article" date="2015" name="Genome Announc.">
        <title>Draft Genome Sequence of Clostridium tyrobutyricum Strain DIVETGP, Isolated from Cow's Milk for Grana Padano Production.</title>
        <authorList>
            <person name="Soggiu A."/>
            <person name="Piras C."/>
            <person name="Gaiarsa S."/>
            <person name="Sassera D."/>
            <person name="Roncada P."/>
            <person name="Bendixen E."/>
            <person name="Brasca M."/>
            <person name="Bonizzi L."/>
        </authorList>
    </citation>
    <scope>NUCLEOTIDE SEQUENCE [LARGE SCALE GENOMIC DNA]</scope>
    <source>
        <strain evidence="2 3">DIVETGP</strain>
    </source>
</reference>
<sequence length="147" mass="17277">MDVVYKKISEDMLDEIIELFVETFNSQPWNDNWTVQTSSKRLCPIIFTEGFFGLSAYQDNKICGFTMGFFEQYCDEKEFIIKEFAIRNMGRGRGLGSQLLMEFEKRLREMGVKKIILLTLKGNLTEHFYEKNGFKTNTKMAFMNKTI</sequence>
<protein>
    <recommendedName>
        <fullName evidence="1">N-acetyltransferase domain-containing protein</fullName>
    </recommendedName>
</protein>